<gene>
    <name evidence="1" type="ORF">DEA8626_02497</name>
</gene>
<accession>A0A2R8BJ83</accession>
<dbReference type="EMBL" id="OMOQ01000002">
    <property type="protein sequence ID" value="SPH23434.1"/>
    <property type="molecule type" value="Genomic_DNA"/>
</dbReference>
<organism evidence="1 2">
    <name type="scientific">Albidovulum aquaemixtae</name>
    <dbReference type="NCBI Taxonomy" id="1542388"/>
    <lineage>
        <taxon>Bacteria</taxon>
        <taxon>Pseudomonadati</taxon>
        <taxon>Pseudomonadota</taxon>
        <taxon>Alphaproteobacteria</taxon>
        <taxon>Rhodobacterales</taxon>
        <taxon>Paracoccaceae</taxon>
        <taxon>Albidovulum</taxon>
    </lineage>
</organism>
<dbReference type="AlphaFoldDB" id="A0A2R8BJ83"/>
<reference evidence="1 2" key="1">
    <citation type="submission" date="2018-03" db="EMBL/GenBank/DDBJ databases">
        <authorList>
            <person name="Keele B.F."/>
        </authorList>
    </citation>
    <scope>NUCLEOTIDE SEQUENCE [LARGE SCALE GENOMIC DNA]</scope>
    <source>
        <strain evidence="1 2">CECT 8626</strain>
    </source>
</reference>
<dbReference type="RefSeq" id="WP_108853540.1">
    <property type="nucleotide sequence ID" value="NZ_OMOQ01000002.1"/>
</dbReference>
<dbReference type="OrthoDB" id="7847197at2"/>
<protein>
    <submittedName>
        <fullName evidence="1">Uncharacterized protein</fullName>
    </submittedName>
</protein>
<dbReference type="Proteomes" id="UP000244924">
    <property type="component" value="Unassembled WGS sequence"/>
</dbReference>
<evidence type="ECO:0000313" key="1">
    <source>
        <dbReference type="EMBL" id="SPH23434.1"/>
    </source>
</evidence>
<evidence type="ECO:0000313" key="2">
    <source>
        <dbReference type="Proteomes" id="UP000244924"/>
    </source>
</evidence>
<sequence>MMRQLVPAVALIAALDLMLYSRPALGETVRIRSGEHAGFSRIVLDLTKPTEWRLGRTEEGYELRLDGPDIVFDTERVFHMIPRDRIADLSAIGDGGLALRLGCACHARAFLTERGALVIDVADGEATSDSPFERAVRRSAPGRSSAETARALTPSFRPALPLAGAVFDERLKLPIVVPERDQGQLASVWKAAEPHSSRREDGDAKFAAAAPNATAMGPVENAFGAGGNRHMSAEEDRSLLLPRLPDPSVTQAQSELLRQLSRAASQGLLEVELERDRLPRDPSAAVDVGLPAGEPAKPVHPAIRAETSIDRDMLSAMTRTPMTAEGGHCRPDEDFDISGWGDARPAAVQIAERRQPLVGEFDRADLDAVLDLARLYLFLGFGAEARAVISAFDSTANHLAPIAAMSAILDDRALDPSSDLFVMTGCDTAAALWAVLAWPVLPAAAEVNESALLRSFSALPIHLRRQLGPGLSRRLLDTGRGTAARSVRDAIARAAGDVGTAVGMIEAGIDYSSGDAESAEARLDALARSNDPMAVDALILTIRSRLERGASVPDDLIESAEALAFERQDGADGPALSQLQILARGASGELDRALADLRRWTESESSERQTETTAQLFVALGESEDEADFLRLYFANRDLLDRAAPDTTLRSELAERLAEAGFGREASALLKGEAALSERGRRILARAAIAGFDPAEAIDRLDGLQGEDVASIRARALALAGDHRSAASALAAIGDQQAAGRAAWRGGDWKRASAHAPEVMREAIAAFDLVPSSSGEPEAPPGPLAAGQSLIADSRNMRSKLEALLKVTEPAGD</sequence>
<name>A0A2R8BJ83_9RHOB</name>
<proteinExistence type="predicted"/>
<keyword evidence="2" id="KW-1185">Reference proteome</keyword>